<dbReference type="EMBL" id="JBANAX010000622">
    <property type="protein sequence ID" value="KAL1200367.1"/>
    <property type="molecule type" value="Genomic_DNA"/>
</dbReference>
<evidence type="ECO:0000313" key="2">
    <source>
        <dbReference type="Proteomes" id="UP001558713"/>
    </source>
</evidence>
<proteinExistence type="predicted"/>
<sequence length="99" mass="11976">MLHEQDNFVTVEKKVRDKYQIRLEEEVVLTYQWPEWMLDHQWKQTPPIDVVDDRKIELFLALRMDTYDLLLCVMVGNDVVERYHLENEFDSGEKTDSTN</sequence>
<accession>A0ABD1A0P5</accession>
<comment type="caution">
    <text evidence="1">The sequence shown here is derived from an EMBL/GenBank/DDBJ whole genome shotgun (WGS) entry which is preliminary data.</text>
</comment>
<organism evidence="1 2">
    <name type="scientific">Cardamine amara subsp. amara</name>
    <dbReference type="NCBI Taxonomy" id="228776"/>
    <lineage>
        <taxon>Eukaryota</taxon>
        <taxon>Viridiplantae</taxon>
        <taxon>Streptophyta</taxon>
        <taxon>Embryophyta</taxon>
        <taxon>Tracheophyta</taxon>
        <taxon>Spermatophyta</taxon>
        <taxon>Magnoliopsida</taxon>
        <taxon>eudicotyledons</taxon>
        <taxon>Gunneridae</taxon>
        <taxon>Pentapetalae</taxon>
        <taxon>rosids</taxon>
        <taxon>malvids</taxon>
        <taxon>Brassicales</taxon>
        <taxon>Brassicaceae</taxon>
        <taxon>Cardamineae</taxon>
        <taxon>Cardamine</taxon>
    </lineage>
</organism>
<dbReference type="Proteomes" id="UP001558713">
    <property type="component" value="Unassembled WGS sequence"/>
</dbReference>
<dbReference type="AlphaFoldDB" id="A0ABD1A0P5"/>
<reference evidence="1 2" key="1">
    <citation type="submission" date="2024-04" db="EMBL/GenBank/DDBJ databases">
        <title>Genome assembly C_amara_ONT_v2.</title>
        <authorList>
            <person name="Yant L."/>
            <person name="Moore C."/>
            <person name="Slenker M."/>
        </authorList>
    </citation>
    <scope>NUCLEOTIDE SEQUENCE [LARGE SCALE GENOMIC DNA]</scope>
    <source>
        <tissue evidence="1">Leaf</tissue>
    </source>
</reference>
<keyword evidence="2" id="KW-1185">Reference proteome</keyword>
<protein>
    <submittedName>
        <fullName evidence="1">Uncharacterized protein</fullName>
    </submittedName>
</protein>
<gene>
    <name evidence="1" type="ORF">V5N11_017616</name>
</gene>
<name>A0ABD1A0P5_CARAN</name>
<evidence type="ECO:0000313" key="1">
    <source>
        <dbReference type="EMBL" id="KAL1200367.1"/>
    </source>
</evidence>